<comment type="caution">
    <text evidence="1">The sequence shown here is derived from an EMBL/GenBank/DDBJ whole genome shotgun (WGS) entry which is preliminary data.</text>
</comment>
<gene>
    <name evidence="1" type="ORF">OWV82_004056</name>
</gene>
<proteinExistence type="predicted"/>
<organism evidence="1 2">
    <name type="scientific">Melia azedarach</name>
    <name type="common">Chinaberry tree</name>
    <dbReference type="NCBI Taxonomy" id="155640"/>
    <lineage>
        <taxon>Eukaryota</taxon>
        <taxon>Viridiplantae</taxon>
        <taxon>Streptophyta</taxon>
        <taxon>Embryophyta</taxon>
        <taxon>Tracheophyta</taxon>
        <taxon>Spermatophyta</taxon>
        <taxon>Magnoliopsida</taxon>
        <taxon>eudicotyledons</taxon>
        <taxon>Gunneridae</taxon>
        <taxon>Pentapetalae</taxon>
        <taxon>rosids</taxon>
        <taxon>malvids</taxon>
        <taxon>Sapindales</taxon>
        <taxon>Meliaceae</taxon>
        <taxon>Melia</taxon>
    </lineage>
</organism>
<protein>
    <submittedName>
        <fullName evidence="1">Transcription initiation factor TFIID subunit 4b-like</fullName>
    </submittedName>
</protein>
<reference evidence="1 2" key="1">
    <citation type="journal article" date="2023" name="Science">
        <title>Complex scaffold remodeling in plant triterpene biosynthesis.</title>
        <authorList>
            <person name="De La Pena R."/>
            <person name="Hodgson H."/>
            <person name="Liu J.C."/>
            <person name="Stephenson M.J."/>
            <person name="Martin A.C."/>
            <person name="Owen C."/>
            <person name="Harkess A."/>
            <person name="Leebens-Mack J."/>
            <person name="Jimenez L.E."/>
            <person name="Osbourn A."/>
            <person name="Sattely E.S."/>
        </authorList>
    </citation>
    <scope>NUCLEOTIDE SEQUENCE [LARGE SCALE GENOMIC DNA]</scope>
    <source>
        <strain evidence="2">cv. JPN11</strain>
        <tissue evidence="1">Leaf</tissue>
    </source>
</reference>
<name>A0ACC1YNY7_MELAZ</name>
<dbReference type="EMBL" id="CM051395">
    <property type="protein sequence ID" value="KAJ4725146.1"/>
    <property type="molecule type" value="Genomic_DNA"/>
</dbReference>
<evidence type="ECO:0000313" key="1">
    <source>
        <dbReference type="EMBL" id="KAJ4725146.1"/>
    </source>
</evidence>
<accession>A0ACC1YNY7</accession>
<evidence type="ECO:0000313" key="2">
    <source>
        <dbReference type="Proteomes" id="UP001164539"/>
    </source>
</evidence>
<keyword evidence="2" id="KW-1185">Reference proteome</keyword>
<sequence>MPSVTSPAGINVTAPPKKPSVGQKQPLETPGSSPPQPSNKQKVSAAFSDQSIEQLNDVAAVSGVNLREEEEHLFSGPKEDGQVSEASRRVVQEEERLILQKNPLQKKLAEIMAKCGLKNKSNDVERCLSLCVEERMRILLCNLIRLSKQRADAEKTRHQTIITSNIQQQIVLMNRKAREELEKQAEAESSENFMNRLHREYPEVDGGVDGDKGKDDGRAKPVKANKEYDKIGAAAANVDAHAAVGIDDMVSKWKLMAEQAWQKHEGGMDAASSTQAGKYANYKPLSKSGRNMKDSQEAENRNQAASIGSGSALGRNQVWVPQTKVACTISV</sequence>
<dbReference type="Proteomes" id="UP001164539">
    <property type="component" value="Chromosome 2"/>
</dbReference>